<keyword evidence="8" id="KW-0732">Signal</keyword>
<proteinExistence type="inferred from homology"/>
<evidence type="ECO:0000256" key="6">
    <source>
        <dbReference type="ARBA" id="ARBA00023136"/>
    </source>
</evidence>
<name>A0A3G8M0Y6_9HYPH</name>
<gene>
    <name evidence="9" type="ORF">EHO51_00105</name>
</gene>
<feature type="signal peptide" evidence="8">
    <location>
        <begin position="1"/>
        <end position="39"/>
    </location>
</feature>
<dbReference type="NCBIfam" id="TIGR01844">
    <property type="entry name" value="type_I_sec_TolC"/>
    <property type="match status" value="1"/>
</dbReference>
<dbReference type="Gene3D" id="1.20.1600.10">
    <property type="entry name" value="Outer membrane efflux proteins (OEP)"/>
    <property type="match status" value="1"/>
</dbReference>
<evidence type="ECO:0000313" key="10">
    <source>
        <dbReference type="Proteomes" id="UP000273982"/>
    </source>
</evidence>
<keyword evidence="7" id="KW-0998">Cell outer membrane</keyword>
<dbReference type="InterPro" id="IPR010130">
    <property type="entry name" value="T1SS_OMP_TolC"/>
</dbReference>
<dbReference type="Proteomes" id="UP000273982">
    <property type="component" value="Chromosome"/>
</dbReference>
<keyword evidence="4" id="KW-1134">Transmembrane beta strand</keyword>
<dbReference type="KEGG" id="mros:EHO51_00105"/>
<feature type="chain" id="PRO_5018018740" evidence="8">
    <location>
        <begin position="40"/>
        <end position="493"/>
    </location>
</feature>
<dbReference type="AlphaFoldDB" id="A0A3G8M0Y6"/>
<evidence type="ECO:0000256" key="5">
    <source>
        <dbReference type="ARBA" id="ARBA00022692"/>
    </source>
</evidence>
<dbReference type="InterPro" id="IPR003423">
    <property type="entry name" value="OMP_efflux"/>
</dbReference>
<evidence type="ECO:0000313" key="9">
    <source>
        <dbReference type="EMBL" id="AZG75284.1"/>
    </source>
</evidence>
<evidence type="ECO:0000256" key="2">
    <source>
        <dbReference type="ARBA" id="ARBA00007613"/>
    </source>
</evidence>
<comment type="subcellular location">
    <subcellularLocation>
        <location evidence="1">Cell outer membrane</location>
    </subcellularLocation>
</comment>
<comment type="similarity">
    <text evidence="2">Belongs to the outer membrane factor (OMF) (TC 1.B.17) family.</text>
</comment>
<keyword evidence="5" id="KW-0812">Transmembrane</keyword>
<sequence>MCRLGKTPMCARVLRDQSCRRNVLLACIVCCVYFAAAHASGDTINGALEKVYTTNPEIDEQRANVRVHDEEVSKAYSYARPKASISATGGPQRTLIRAPAGIDQFSSRKYQSDKYSGKPLNATFAFQLPVLDGGKTRASVGQAEASVSASRAVLRDAEQQALLKGATAYMNVLRDAAVVRLKKNNISVLREQLRVTVDRFEFGEVTRTDVAQAEAALAQSQADLAAAFGALENSASVYHQTIGVEPELLQPAPSLEALLPASREDAIAIALADHPSIVAAVHQINAGESAVRIAESAILPTASVGAQVIQQFDSYFGYPKTRQFGAQVFGQLNVPLYQGGGEYSAIRQAKEQLGQARIHADVVKNSVRAAVIQGFSQFTTAKAAVSFNMKAVKAAEVALRGVRDEAAFGQRTTLDVLNAQQALLTARVNLVTAQRDRVVGSYAALAAIGRLSYATLDLDVMPYDPSVHLEQIQHKWIGVSVPEEQSIIESLLP</sequence>
<dbReference type="EMBL" id="CP034086">
    <property type="protein sequence ID" value="AZG75284.1"/>
    <property type="molecule type" value="Genomic_DNA"/>
</dbReference>
<evidence type="ECO:0000256" key="3">
    <source>
        <dbReference type="ARBA" id="ARBA00022448"/>
    </source>
</evidence>
<protein>
    <submittedName>
        <fullName evidence="9">Channel protein TolC</fullName>
    </submittedName>
</protein>
<dbReference type="GO" id="GO:0015562">
    <property type="term" value="F:efflux transmembrane transporter activity"/>
    <property type="evidence" value="ECO:0007669"/>
    <property type="project" value="InterPro"/>
</dbReference>
<dbReference type="GO" id="GO:1990281">
    <property type="term" value="C:efflux pump complex"/>
    <property type="evidence" value="ECO:0007669"/>
    <property type="project" value="TreeGrafter"/>
</dbReference>
<dbReference type="GO" id="GO:0015288">
    <property type="term" value="F:porin activity"/>
    <property type="evidence" value="ECO:0007669"/>
    <property type="project" value="TreeGrafter"/>
</dbReference>
<dbReference type="SUPFAM" id="SSF56954">
    <property type="entry name" value="Outer membrane efflux proteins (OEP)"/>
    <property type="match status" value="1"/>
</dbReference>
<dbReference type="PANTHER" id="PTHR30026:SF22">
    <property type="entry name" value="OUTER MEMBRANE EFFLUX PROTEIN"/>
    <property type="match status" value="1"/>
</dbReference>
<keyword evidence="6" id="KW-0472">Membrane</keyword>
<evidence type="ECO:0000256" key="8">
    <source>
        <dbReference type="SAM" id="SignalP"/>
    </source>
</evidence>
<evidence type="ECO:0000256" key="4">
    <source>
        <dbReference type="ARBA" id="ARBA00022452"/>
    </source>
</evidence>
<dbReference type="Pfam" id="PF02321">
    <property type="entry name" value="OEP"/>
    <property type="match status" value="2"/>
</dbReference>
<organism evidence="9 10">
    <name type="scientific">Methylocystis rosea</name>
    <dbReference type="NCBI Taxonomy" id="173366"/>
    <lineage>
        <taxon>Bacteria</taxon>
        <taxon>Pseudomonadati</taxon>
        <taxon>Pseudomonadota</taxon>
        <taxon>Alphaproteobacteria</taxon>
        <taxon>Hyphomicrobiales</taxon>
        <taxon>Methylocystaceae</taxon>
        <taxon>Methylocystis</taxon>
    </lineage>
</organism>
<evidence type="ECO:0000256" key="7">
    <source>
        <dbReference type="ARBA" id="ARBA00023237"/>
    </source>
</evidence>
<dbReference type="InterPro" id="IPR051906">
    <property type="entry name" value="TolC-like"/>
</dbReference>
<evidence type="ECO:0000256" key="1">
    <source>
        <dbReference type="ARBA" id="ARBA00004442"/>
    </source>
</evidence>
<keyword evidence="3" id="KW-0813">Transport</keyword>
<accession>A0A3G8M0Y6</accession>
<dbReference type="PANTHER" id="PTHR30026">
    <property type="entry name" value="OUTER MEMBRANE PROTEIN TOLC"/>
    <property type="match status" value="1"/>
</dbReference>
<reference evidence="9 10" key="1">
    <citation type="submission" date="2018-11" db="EMBL/GenBank/DDBJ databases">
        <title>Genome squencing of methanotrophic bacteria isolated from alkaline groundwater in Korea.</title>
        <authorList>
            <person name="Nguyen L.N."/>
        </authorList>
    </citation>
    <scope>NUCLEOTIDE SEQUENCE [LARGE SCALE GENOMIC DNA]</scope>
    <source>
        <strain evidence="9 10">GW6</strain>
    </source>
</reference>
<dbReference type="GO" id="GO:0009279">
    <property type="term" value="C:cell outer membrane"/>
    <property type="evidence" value="ECO:0007669"/>
    <property type="project" value="UniProtKB-SubCell"/>
</dbReference>